<dbReference type="CDD" id="cd06782">
    <property type="entry name" value="cpPDZ_CPP-like"/>
    <property type="match status" value="1"/>
</dbReference>
<dbReference type="InterPro" id="IPR029045">
    <property type="entry name" value="ClpP/crotonase-like_dom_sf"/>
</dbReference>
<dbReference type="Gene3D" id="3.90.226.10">
    <property type="entry name" value="2-enoyl-CoA Hydratase, Chain A, domain 1"/>
    <property type="match status" value="1"/>
</dbReference>
<dbReference type="InterPro" id="IPR001478">
    <property type="entry name" value="PDZ"/>
</dbReference>
<dbReference type="InterPro" id="IPR036034">
    <property type="entry name" value="PDZ_sf"/>
</dbReference>
<dbReference type="InterPro" id="IPR005151">
    <property type="entry name" value="Tail-specific_protease"/>
</dbReference>
<dbReference type="PANTHER" id="PTHR32060">
    <property type="entry name" value="TAIL-SPECIFIC PROTEASE"/>
    <property type="match status" value="1"/>
</dbReference>
<evidence type="ECO:0000259" key="6">
    <source>
        <dbReference type="PROSITE" id="PS50106"/>
    </source>
</evidence>
<organism evidence="7 8">
    <name type="scientific">Datura stramonium</name>
    <name type="common">Jimsonweed</name>
    <name type="synonym">Common thornapple</name>
    <dbReference type="NCBI Taxonomy" id="4076"/>
    <lineage>
        <taxon>Eukaryota</taxon>
        <taxon>Viridiplantae</taxon>
        <taxon>Streptophyta</taxon>
        <taxon>Embryophyta</taxon>
        <taxon>Tracheophyta</taxon>
        <taxon>Spermatophyta</taxon>
        <taxon>Magnoliopsida</taxon>
        <taxon>eudicotyledons</taxon>
        <taxon>Gunneridae</taxon>
        <taxon>Pentapetalae</taxon>
        <taxon>asterids</taxon>
        <taxon>lamiids</taxon>
        <taxon>Solanales</taxon>
        <taxon>Solanaceae</taxon>
        <taxon>Solanoideae</taxon>
        <taxon>Datureae</taxon>
        <taxon>Datura</taxon>
    </lineage>
</organism>
<reference evidence="7 8" key="1">
    <citation type="journal article" date="2021" name="BMC Genomics">
        <title>Datura genome reveals duplications of psychoactive alkaloid biosynthetic genes and high mutation rate following tissue culture.</title>
        <authorList>
            <person name="Rajewski A."/>
            <person name="Carter-House D."/>
            <person name="Stajich J."/>
            <person name="Litt A."/>
        </authorList>
    </citation>
    <scope>NUCLEOTIDE SEQUENCE [LARGE SCALE GENOMIC DNA]</scope>
    <source>
        <strain evidence="7">AR-01</strain>
    </source>
</reference>
<keyword evidence="5" id="KW-1133">Transmembrane helix</keyword>
<dbReference type="Proteomes" id="UP000823775">
    <property type="component" value="Unassembled WGS sequence"/>
</dbReference>
<comment type="similarity">
    <text evidence="1">Belongs to the peptidase S41A family.</text>
</comment>
<keyword evidence="5" id="KW-0472">Membrane</keyword>
<name>A0ABS8SRI6_DATST</name>
<dbReference type="InterPro" id="IPR004447">
    <property type="entry name" value="Peptidase_S41A"/>
</dbReference>
<dbReference type="SUPFAM" id="SSF50156">
    <property type="entry name" value="PDZ domain-like"/>
    <property type="match status" value="1"/>
</dbReference>
<keyword evidence="2" id="KW-0645">Protease</keyword>
<keyword evidence="4" id="KW-0720">Serine protease</keyword>
<dbReference type="NCBIfam" id="TIGR00225">
    <property type="entry name" value="prc"/>
    <property type="match status" value="1"/>
</dbReference>
<accession>A0ABS8SRI6</accession>
<dbReference type="SMART" id="SM00245">
    <property type="entry name" value="TSPc"/>
    <property type="match status" value="1"/>
</dbReference>
<proteinExistence type="inferred from homology"/>
<dbReference type="SMART" id="SM00228">
    <property type="entry name" value="PDZ"/>
    <property type="match status" value="1"/>
</dbReference>
<evidence type="ECO:0000313" key="7">
    <source>
        <dbReference type="EMBL" id="MCD7461445.1"/>
    </source>
</evidence>
<evidence type="ECO:0000256" key="5">
    <source>
        <dbReference type="SAM" id="Phobius"/>
    </source>
</evidence>
<feature type="domain" description="PDZ" evidence="6">
    <location>
        <begin position="190"/>
        <end position="275"/>
    </location>
</feature>
<dbReference type="Gene3D" id="3.30.750.44">
    <property type="match status" value="1"/>
</dbReference>
<evidence type="ECO:0000313" key="8">
    <source>
        <dbReference type="Proteomes" id="UP000823775"/>
    </source>
</evidence>
<keyword evidence="3" id="KW-0378">Hydrolase</keyword>
<gene>
    <name evidence="7" type="ORF">HAX54_046134</name>
</gene>
<evidence type="ECO:0000256" key="3">
    <source>
        <dbReference type="ARBA" id="ARBA00022801"/>
    </source>
</evidence>
<dbReference type="CDD" id="cd07560">
    <property type="entry name" value="Peptidase_S41_CPP"/>
    <property type="match status" value="1"/>
</dbReference>
<dbReference type="Pfam" id="PF03572">
    <property type="entry name" value="Peptidase_S41"/>
    <property type="match status" value="1"/>
</dbReference>
<evidence type="ECO:0000256" key="4">
    <source>
        <dbReference type="ARBA" id="ARBA00022825"/>
    </source>
</evidence>
<dbReference type="PROSITE" id="PS50106">
    <property type="entry name" value="PDZ"/>
    <property type="match status" value="1"/>
</dbReference>
<keyword evidence="5" id="KW-0812">Transmembrane</keyword>
<evidence type="ECO:0000256" key="2">
    <source>
        <dbReference type="ARBA" id="ARBA00022670"/>
    </source>
</evidence>
<evidence type="ECO:0000256" key="1">
    <source>
        <dbReference type="ARBA" id="ARBA00009179"/>
    </source>
</evidence>
<comment type="caution">
    <text evidence="7">The sequence shown here is derived from an EMBL/GenBank/DDBJ whole genome shotgun (WGS) entry which is preliminary data.</text>
</comment>
<sequence length="490" mass="53307">MTKLQVSCWKKKHFTLKMRLLYSPLPPPSPPLLTSFSPRKASILPKKSSFNSHHKALQQVLSTGVSFVLSLGLLVSAPISIALESPSLQSSNSSLDVNCLENEEEEVYKRDTEVSKAVSNESIVEEAWQIVNDSFLNTSRRSWSPESWLQKKDDILSSSIQTRSKAHDIIKRMLASLGDPYTRFLSPEQFSKMARYDMTGIGVNLRDVPDGNGGSKVKVLGLLLDGPAHNGGVRQGDELISVNGVDVLGKSAFEASSLLLGPTGTFVNIMVKHGNCGPVQSIDVERQSIAKSPVFYRLEQIESGSTSVGYVRLKEFNALARKDLVTAIKRLEGMGASSFVLDLRDNLGGLVQAGIEIAKLFLNEGDTVIYTVGRDPQYARNIVAEAPPLITAPVIVLVNKSTASASEIVATALHDNCRAVLVGDKTYGKGLIQSVFELPDGSGVVVTIGKYVTPNHMDINGNGVEPDFRNFPAWSEVNNRLSKCHKQQDG</sequence>
<keyword evidence="8" id="KW-1185">Reference proteome</keyword>
<dbReference type="PANTHER" id="PTHR32060:SF31">
    <property type="entry name" value="CARBOXYL-TERMINAL-PROCESSING PEPTIDASE 1, CHLOROPLASTIC"/>
    <property type="match status" value="1"/>
</dbReference>
<dbReference type="EMBL" id="JACEIK010000724">
    <property type="protein sequence ID" value="MCD7461445.1"/>
    <property type="molecule type" value="Genomic_DNA"/>
</dbReference>
<protein>
    <recommendedName>
        <fullName evidence="6">PDZ domain-containing protein</fullName>
    </recommendedName>
</protein>
<dbReference type="Gene3D" id="2.30.42.10">
    <property type="match status" value="1"/>
</dbReference>
<feature type="transmembrane region" description="Helical" evidence="5">
    <location>
        <begin position="60"/>
        <end position="83"/>
    </location>
</feature>
<dbReference type="SUPFAM" id="SSF52096">
    <property type="entry name" value="ClpP/crotonase"/>
    <property type="match status" value="1"/>
</dbReference>
<dbReference type="Pfam" id="PF00595">
    <property type="entry name" value="PDZ"/>
    <property type="match status" value="1"/>
</dbReference>